<gene>
    <name evidence="3" type="ORF">NCTC12929_00800</name>
</gene>
<evidence type="ECO:0000256" key="2">
    <source>
        <dbReference type="SAM" id="Phobius"/>
    </source>
</evidence>
<organism evidence="3 4">
    <name type="scientific">Bergeyella zoohelcum</name>
    <dbReference type="NCBI Taxonomy" id="1015"/>
    <lineage>
        <taxon>Bacteria</taxon>
        <taxon>Pseudomonadati</taxon>
        <taxon>Bacteroidota</taxon>
        <taxon>Flavobacteriia</taxon>
        <taxon>Flavobacteriales</taxon>
        <taxon>Weeksellaceae</taxon>
        <taxon>Bergeyella</taxon>
    </lineage>
</organism>
<keyword evidence="2" id="KW-1133">Transmembrane helix</keyword>
<evidence type="ECO:0000256" key="1">
    <source>
        <dbReference type="SAM" id="MobiDB-lite"/>
    </source>
</evidence>
<feature type="transmembrane region" description="Helical" evidence="2">
    <location>
        <begin position="188"/>
        <end position="207"/>
    </location>
</feature>
<name>A0A7Z8YNV7_9FLAO</name>
<dbReference type="Proteomes" id="UP000270205">
    <property type="component" value="Unassembled WGS sequence"/>
</dbReference>
<evidence type="ECO:0000313" key="3">
    <source>
        <dbReference type="EMBL" id="VDH03417.1"/>
    </source>
</evidence>
<feature type="region of interest" description="Disordered" evidence="1">
    <location>
        <begin position="121"/>
        <end position="158"/>
    </location>
</feature>
<dbReference type="EMBL" id="UYIV01000001">
    <property type="protein sequence ID" value="VDH03417.1"/>
    <property type="molecule type" value="Genomic_DNA"/>
</dbReference>
<accession>A0A7Z8YNV7</accession>
<dbReference type="RefSeq" id="WP_125150872.1">
    <property type="nucleotide sequence ID" value="NZ_UYIV01000001.1"/>
</dbReference>
<feature type="compositionally biased region" description="Basic and acidic residues" evidence="1">
    <location>
        <begin position="121"/>
        <end position="138"/>
    </location>
</feature>
<evidence type="ECO:0000313" key="4">
    <source>
        <dbReference type="Proteomes" id="UP000270205"/>
    </source>
</evidence>
<sequence>MENLDILHFEQLKTEIEQKFLEGNTPSNPSISKWKGIDIVYFQEDLRKKAKGNISEKSFYTYFKSNNTTKLPRIDMLNILSIYAGYESWYAFKKSHLFENEVLENETETVISEQENLLPKEIKPEEGNTAESNKKITEKNTAPSSENHQKNTILQKNNTENKIVKEKSEITFSANESPNSNGYFIKKWTALLLFLIILVGIGIAIYWKSIFGVTYIYSFRDADRSTGVNIPLNIKVIKENESPIFYRIEPGQDFVYSTDEKMLNMEVTSPLYENLSITRNLDNAPEKEIITLRPDDYKTSVYYYSKKSIPGDAEDALEQIKLKRRELEHRISNHAVIYQVFDNNIYGIETLDKEKYITLVTTPTTSLKNLSFLDVKTENGKIILIKFKIKEDE</sequence>
<reference evidence="3 4" key="1">
    <citation type="submission" date="2018-11" db="EMBL/GenBank/DDBJ databases">
        <authorList>
            <consortium name="Pathogen Informatics"/>
        </authorList>
    </citation>
    <scope>NUCLEOTIDE SEQUENCE [LARGE SCALE GENOMIC DNA]</scope>
    <source>
        <strain evidence="3 4">NCTC12929</strain>
    </source>
</reference>
<dbReference type="AlphaFoldDB" id="A0A7Z8YNV7"/>
<protein>
    <submittedName>
        <fullName evidence="3">Uncharacterized protein</fullName>
    </submittedName>
</protein>
<feature type="compositionally biased region" description="Polar residues" evidence="1">
    <location>
        <begin position="139"/>
        <end position="158"/>
    </location>
</feature>
<keyword evidence="2" id="KW-0472">Membrane</keyword>
<keyword evidence="2" id="KW-0812">Transmembrane</keyword>
<proteinExistence type="predicted"/>
<comment type="caution">
    <text evidence="3">The sequence shown here is derived from an EMBL/GenBank/DDBJ whole genome shotgun (WGS) entry which is preliminary data.</text>
</comment>